<dbReference type="EMBL" id="CP135076">
    <property type="protein sequence ID" value="WNO52911.1"/>
    <property type="molecule type" value="Genomic_DNA"/>
</dbReference>
<name>A0ABZ0B681_9SPHN</name>
<comment type="pathway">
    <text evidence="2 8">Carbohydrate metabolism; hexose metabolism.</text>
</comment>
<dbReference type="SUPFAM" id="SSF74650">
    <property type="entry name" value="Galactose mutarotase-like"/>
    <property type="match status" value="1"/>
</dbReference>
<accession>A0ABZ0B681</accession>
<dbReference type="GO" id="GO:0016853">
    <property type="term" value="F:isomerase activity"/>
    <property type="evidence" value="ECO:0007669"/>
    <property type="project" value="UniProtKB-KW"/>
</dbReference>
<protein>
    <recommendedName>
        <fullName evidence="5 8">Aldose 1-epimerase</fullName>
        <ecNumber evidence="4 8">5.1.3.3</ecNumber>
    </recommendedName>
</protein>
<comment type="catalytic activity">
    <reaction evidence="1 8">
        <text>alpha-D-glucose = beta-D-glucose</text>
        <dbReference type="Rhea" id="RHEA:10264"/>
        <dbReference type="ChEBI" id="CHEBI:15903"/>
        <dbReference type="ChEBI" id="CHEBI:17925"/>
        <dbReference type="EC" id="5.1.3.3"/>
    </reaction>
</comment>
<reference evidence="9 10" key="1">
    <citation type="submission" date="2023-09" db="EMBL/GenBank/DDBJ databases">
        <authorList>
            <person name="Rey-Velasco X."/>
        </authorList>
    </citation>
    <scope>NUCLEOTIDE SEQUENCE [LARGE SCALE GENOMIC DNA]</scope>
    <source>
        <strain evidence="9 10">W311</strain>
    </source>
</reference>
<dbReference type="InterPro" id="IPR047215">
    <property type="entry name" value="Galactose_mutarotase-like"/>
</dbReference>
<evidence type="ECO:0000256" key="8">
    <source>
        <dbReference type="PIRNR" id="PIRNR005096"/>
    </source>
</evidence>
<keyword evidence="7 8" id="KW-0119">Carbohydrate metabolism</keyword>
<dbReference type="InterPro" id="IPR018052">
    <property type="entry name" value="Ald1_epimerase_CS"/>
</dbReference>
<dbReference type="CDD" id="cd09019">
    <property type="entry name" value="galactose_mutarotase_like"/>
    <property type="match status" value="1"/>
</dbReference>
<dbReference type="Proteomes" id="UP001302249">
    <property type="component" value="Chromosome"/>
</dbReference>
<comment type="similarity">
    <text evidence="3 8">Belongs to the aldose epimerase family.</text>
</comment>
<keyword evidence="6 8" id="KW-0413">Isomerase</keyword>
<dbReference type="EC" id="5.1.3.3" evidence="4 8"/>
<evidence type="ECO:0000313" key="10">
    <source>
        <dbReference type="Proteomes" id="UP001302249"/>
    </source>
</evidence>
<dbReference type="InterPro" id="IPR014718">
    <property type="entry name" value="GH-type_carb-bd"/>
</dbReference>
<evidence type="ECO:0000256" key="1">
    <source>
        <dbReference type="ARBA" id="ARBA00001614"/>
    </source>
</evidence>
<evidence type="ECO:0000256" key="6">
    <source>
        <dbReference type="ARBA" id="ARBA00023235"/>
    </source>
</evidence>
<evidence type="ECO:0000256" key="5">
    <source>
        <dbReference type="ARBA" id="ARBA00014165"/>
    </source>
</evidence>
<evidence type="ECO:0000313" key="9">
    <source>
        <dbReference type="EMBL" id="WNO52911.1"/>
    </source>
</evidence>
<dbReference type="PANTHER" id="PTHR10091:SF0">
    <property type="entry name" value="GALACTOSE MUTAROTASE"/>
    <property type="match status" value="1"/>
</dbReference>
<dbReference type="InterPro" id="IPR011013">
    <property type="entry name" value="Gal_mutarotase_sf_dom"/>
</dbReference>
<dbReference type="Gene3D" id="2.70.98.10">
    <property type="match status" value="1"/>
</dbReference>
<organism evidence="9 10">
    <name type="scientific">Stakelama saccharophila</name>
    <dbReference type="NCBI Taxonomy" id="3075605"/>
    <lineage>
        <taxon>Bacteria</taxon>
        <taxon>Pseudomonadati</taxon>
        <taxon>Pseudomonadota</taxon>
        <taxon>Alphaproteobacteria</taxon>
        <taxon>Sphingomonadales</taxon>
        <taxon>Sphingomonadaceae</taxon>
        <taxon>Stakelama</taxon>
    </lineage>
</organism>
<dbReference type="InterPro" id="IPR015443">
    <property type="entry name" value="Aldose_1-epimerase"/>
</dbReference>
<proteinExistence type="inferred from homology"/>
<dbReference type="PIRSF" id="PIRSF005096">
    <property type="entry name" value="GALM"/>
    <property type="match status" value="1"/>
</dbReference>
<dbReference type="NCBIfam" id="NF008277">
    <property type="entry name" value="PRK11055.1"/>
    <property type="match status" value="1"/>
</dbReference>
<keyword evidence="10" id="KW-1185">Reference proteome</keyword>
<dbReference type="PANTHER" id="PTHR10091">
    <property type="entry name" value="ALDOSE-1-EPIMERASE"/>
    <property type="match status" value="1"/>
</dbReference>
<dbReference type="Pfam" id="PF01263">
    <property type="entry name" value="Aldose_epim"/>
    <property type="match status" value="1"/>
</dbReference>
<sequence>MTELRRESFGTLPGGRVVEAITLSNGHGIEATIITYGATLQRLMLPDRRGEAADVALGYPDLQRYLDEPQYLGATIGRYANRIAGGCFTLDGETHRIATNEGANVLHGGPEGFDKRLWDVVETAGAPEPSVTLRLESADGDMGFPGMLSVTARFSLDDAGRLTIAYAARTDAPTIVNLTNHTYWNLAGEGSGSALGHLLAVAADAITPVGHDLIPTGEVSGVAGTSFDFRTPRRIAEHIRNADEPQIAMVGGYDHNFVLSPAGDHGLRRIAELREPESGRGFELWSDQPGLQFYTANHFDGTIAGKSDRLYRQGDAVALEPQRFPDTPNRPDFGSARLDPGQLYRNTMVYRFITGGR</sequence>
<dbReference type="InterPro" id="IPR008183">
    <property type="entry name" value="Aldose_1/G6P_1-epimerase"/>
</dbReference>
<dbReference type="RefSeq" id="WP_313913835.1">
    <property type="nucleotide sequence ID" value="NZ_CP135076.1"/>
</dbReference>
<evidence type="ECO:0000256" key="3">
    <source>
        <dbReference type="ARBA" id="ARBA00006206"/>
    </source>
</evidence>
<evidence type="ECO:0000256" key="2">
    <source>
        <dbReference type="ARBA" id="ARBA00005028"/>
    </source>
</evidence>
<dbReference type="PROSITE" id="PS00545">
    <property type="entry name" value="ALDOSE_1_EPIMERASE"/>
    <property type="match status" value="1"/>
</dbReference>
<evidence type="ECO:0000256" key="7">
    <source>
        <dbReference type="ARBA" id="ARBA00023277"/>
    </source>
</evidence>
<evidence type="ECO:0000256" key="4">
    <source>
        <dbReference type="ARBA" id="ARBA00013185"/>
    </source>
</evidence>
<gene>
    <name evidence="9" type="ORF">RPR59_10635</name>
</gene>